<gene>
    <name evidence="2" type="ORF">DOK79_001283</name>
</gene>
<evidence type="ECO:0000313" key="2">
    <source>
        <dbReference type="EMBL" id="WYJ79730.1"/>
    </source>
</evidence>
<keyword evidence="3" id="KW-1185">Reference proteome</keyword>
<reference evidence="2 3" key="2">
    <citation type="submission" date="2024-03" db="EMBL/GenBank/DDBJ databases">
        <title>The Genome Sequence of Enterococcus sp. DIV1094.</title>
        <authorList>
            <consortium name="The Broad Institute Genomics Platform"/>
            <consortium name="The Broad Institute Microbial Omics Core"/>
            <consortium name="The Broad Institute Genomic Center for Infectious Diseases"/>
            <person name="Earl A."/>
            <person name="Manson A."/>
            <person name="Gilmore M."/>
            <person name="Schwartman J."/>
            <person name="Shea T."/>
            <person name="Abouelleil A."/>
            <person name="Cao P."/>
            <person name="Chapman S."/>
            <person name="Cusick C."/>
            <person name="Young S."/>
            <person name="Neafsey D."/>
            <person name="Nusbaum C."/>
            <person name="Birren B."/>
        </authorList>
    </citation>
    <scope>NUCLEOTIDE SEQUENCE [LARGE SCALE GENOMIC DNA]</scope>
    <source>
        <strain evidence="2 3">DIV1094</strain>
    </source>
</reference>
<dbReference type="RefSeq" id="WP_206854617.1">
    <property type="nucleotide sequence ID" value="NZ_CP147250.1"/>
</dbReference>
<evidence type="ECO:0000256" key="1">
    <source>
        <dbReference type="SAM" id="Phobius"/>
    </source>
</evidence>
<feature type="transmembrane region" description="Helical" evidence="1">
    <location>
        <begin position="51"/>
        <end position="75"/>
    </location>
</feature>
<name>A0ABZ2SXA0_9ENTE</name>
<keyword evidence="1" id="KW-0472">Membrane</keyword>
<organism evidence="2 3">
    <name type="scientific">Candidatus Enterococcus mangumiae</name>
    <dbReference type="NCBI Taxonomy" id="2230878"/>
    <lineage>
        <taxon>Bacteria</taxon>
        <taxon>Bacillati</taxon>
        <taxon>Bacillota</taxon>
        <taxon>Bacilli</taxon>
        <taxon>Lactobacillales</taxon>
        <taxon>Enterococcaceae</taxon>
        <taxon>Enterococcus</taxon>
    </lineage>
</organism>
<reference evidence="2 3" key="1">
    <citation type="submission" date="2021-03" db="EMBL/GenBank/DDBJ databases">
        <authorList>
            <person name="Gilmore M.S."/>
            <person name="Schwartzman J."/>
            <person name="Van Tyne D."/>
            <person name="Martin M."/>
            <person name="Earl A.M."/>
            <person name="Manson A.L."/>
            <person name="Straub T."/>
            <person name="Salamzade R."/>
            <person name="Saavedra J."/>
            <person name="Lebreton F."/>
            <person name="Prichula J."/>
            <person name="Schaufler K."/>
            <person name="Gaca A."/>
            <person name="Sgardioli B."/>
            <person name="Wagenaar J."/>
            <person name="Strong T."/>
        </authorList>
    </citation>
    <scope>NUCLEOTIDE SEQUENCE [LARGE SCALE GENOMIC DNA]</scope>
    <source>
        <strain evidence="2 3">DIV1094</strain>
    </source>
</reference>
<dbReference type="EMBL" id="CP147250">
    <property type="protein sequence ID" value="WYJ79730.1"/>
    <property type="molecule type" value="Genomic_DNA"/>
</dbReference>
<keyword evidence="1" id="KW-0812">Transmembrane</keyword>
<proteinExistence type="predicted"/>
<accession>A0ABZ2SXA0</accession>
<dbReference type="Proteomes" id="UP000664360">
    <property type="component" value="Chromosome"/>
</dbReference>
<keyword evidence="1" id="KW-1133">Transmembrane helix</keyword>
<protein>
    <submittedName>
        <fullName evidence="2">Uncharacterized protein</fullName>
    </submittedName>
</protein>
<feature type="transmembrane region" description="Helical" evidence="1">
    <location>
        <begin position="28"/>
        <end position="45"/>
    </location>
</feature>
<evidence type="ECO:0000313" key="3">
    <source>
        <dbReference type="Proteomes" id="UP000664360"/>
    </source>
</evidence>
<sequence length="85" mass="10525">MKIFREYKATKQPTDDFLSWLFIRRINLRVKLLFIAILWIGWLRFAFDLVFMVRVFQFVFIGFLIYLMYLLVLLIKKIAKFIVRR</sequence>